<protein>
    <submittedName>
        <fullName evidence="2">Phosphotransferase</fullName>
    </submittedName>
</protein>
<dbReference type="SUPFAM" id="SSF56112">
    <property type="entry name" value="Protein kinase-like (PK-like)"/>
    <property type="match status" value="1"/>
</dbReference>
<accession>A0A1B1S5N6</accession>
<dbReference type="PANTHER" id="PTHR21310">
    <property type="entry name" value="AMINOGLYCOSIDE PHOSPHOTRANSFERASE-RELATED-RELATED"/>
    <property type="match status" value="1"/>
</dbReference>
<dbReference type="STRING" id="1302659.I858_016020"/>
<dbReference type="OrthoDB" id="334783at2"/>
<dbReference type="InterPro" id="IPR051678">
    <property type="entry name" value="AGP_Transferase"/>
</dbReference>
<proteinExistence type="predicted"/>
<evidence type="ECO:0000259" key="1">
    <source>
        <dbReference type="Pfam" id="PF01636"/>
    </source>
</evidence>
<evidence type="ECO:0000313" key="3">
    <source>
        <dbReference type="Proteomes" id="UP000053354"/>
    </source>
</evidence>
<organism evidence="2 3">
    <name type="scientific">Planococcus versutus</name>
    <dbReference type="NCBI Taxonomy" id="1302659"/>
    <lineage>
        <taxon>Bacteria</taxon>
        <taxon>Bacillati</taxon>
        <taxon>Bacillota</taxon>
        <taxon>Bacilli</taxon>
        <taxon>Bacillales</taxon>
        <taxon>Caryophanaceae</taxon>
        <taxon>Planococcus</taxon>
    </lineage>
</organism>
<dbReference type="EMBL" id="CP016540">
    <property type="protein sequence ID" value="ANU28495.1"/>
    <property type="molecule type" value="Genomic_DNA"/>
</dbReference>
<dbReference type="GO" id="GO:0016740">
    <property type="term" value="F:transferase activity"/>
    <property type="evidence" value="ECO:0007669"/>
    <property type="project" value="UniProtKB-KW"/>
</dbReference>
<evidence type="ECO:0000313" key="2">
    <source>
        <dbReference type="EMBL" id="ANU28495.1"/>
    </source>
</evidence>
<dbReference type="Pfam" id="PF01636">
    <property type="entry name" value="APH"/>
    <property type="match status" value="1"/>
</dbReference>
<dbReference type="Gene3D" id="3.90.1200.10">
    <property type="match status" value="1"/>
</dbReference>
<dbReference type="InterPro" id="IPR002575">
    <property type="entry name" value="Aminoglycoside_PTrfase"/>
</dbReference>
<dbReference type="InterPro" id="IPR011009">
    <property type="entry name" value="Kinase-like_dom_sf"/>
</dbReference>
<dbReference type="RefSeq" id="WP_065524840.1">
    <property type="nucleotide sequence ID" value="NZ_CP016540.2"/>
</dbReference>
<dbReference type="KEGG" id="pll:I858_016020"/>
<feature type="domain" description="Aminoglycoside phosphotransferase" evidence="1">
    <location>
        <begin position="20"/>
        <end position="236"/>
    </location>
</feature>
<dbReference type="AlphaFoldDB" id="A0A1B1S5N6"/>
<gene>
    <name evidence="2" type="ORF">I858_016020</name>
</gene>
<name>A0A1B1S5N6_9BACL</name>
<dbReference type="Proteomes" id="UP000053354">
    <property type="component" value="Chromosome"/>
</dbReference>
<reference evidence="2" key="1">
    <citation type="submission" date="2016-10" db="EMBL/GenBank/DDBJ databases">
        <authorList>
            <person name="See-Too W.S."/>
        </authorList>
    </citation>
    <scope>NUCLEOTIDE SEQUENCE</scope>
    <source>
        <strain evidence="2">L10.15</strain>
    </source>
</reference>
<sequence length="292" mass="33828">MIYRVLEKFNLQPLSINGVEDSFSSVVYKCRLSEDENVYVKIPYTKQKYQRELEAYVILEGSVSIPHMLDFWPGDDRCPGAFLLSELKGKPLTRDASPAVAFQVGVLHANLHSIQLDSDYELTSIKNEFPNWMIFIETQFFSFAKDVKEMIDADLYMRSINKFHDMKSGLPAVDGPSFVHMDFRPANIIVDKEKVTGVIDFESVRFGSIEIDFTKLNRDFLSFNPLLYQAYERGYNSVRPLLDLEVVLPFYQFIDAFNSIGWCRRRGLAKNAQFFDENLALLKKIMQQDNIY</sequence>
<keyword evidence="3" id="KW-1185">Reference proteome</keyword>